<dbReference type="InterPro" id="IPR051231">
    <property type="entry name" value="SOSS-B"/>
</dbReference>
<sequence length="204" mass="22573">MIADNGFNCKFKNQYKLPLRAMVLGVADRRSYTNNGEEKEFRPIVIADKTEVIRVNMYDLKREGLLKTGKSILLRGYIVRSEHTGGSVSVPDDIRKEGENLINPKPAPQTPVDVIKRSPVKTLVSVTGQIVSEEVQKTWNINGKDVKVKSANITDETGTCHLSLWRALAEADVAAGQYVSVTNVVVSQYPKNEISLSTTVNSKI</sequence>
<evidence type="ECO:0000313" key="3">
    <source>
        <dbReference type="Proteomes" id="UP001217089"/>
    </source>
</evidence>
<organism evidence="2 3">
    <name type="scientific">Tegillarca granosa</name>
    <name type="common">Malaysian cockle</name>
    <name type="synonym">Anadara granosa</name>
    <dbReference type="NCBI Taxonomy" id="220873"/>
    <lineage>
        <taxon>Eukaryota</taxon>
        <taxon>Metazoa</taxon>
        <taxon>Spiralia</taxon>
        <taxon>Lophotrochozoa</taxon>
        <taxon>Mollusca</taxon>
        <taxon>Bivalvia</taxon>
        <taxon>Autobranchia</taxon>
        <taxon>Pteriomorphia</taxon>
        <taxon>Arcoida</taxon>
        <taxon>Arcoidea</taxon>
        <taxon>Arcidae</taxon>
        <taxon>Tegillarca</taxon>
    </lineage>
</organism>
<proteinExistence type="predicted"/>
<comment type="caution">
    <text evidence="2">The sequence shown here is derived from an EMBL/GenBank/DDBJ whole genome shotgun (WGS) entry which is preliminary data.</text>
</comment>
<feature type="non-terminal residue" evidence="2">
    <location>
        <position position="204"/>
    </location>
</feature>
<gene>
    <name evidence="2" type="ORF">KUTeg_001872</name>
</gene>
<keyword evidence="3" id="KW-1185">Reference proteome</keyword>
<dbReference type="SUPFAM" id="SSF50249">
    <property type="entry name" value="Nucleic acid-binding proteins"/>
    <property type="match status" value="2"/>
</dbReference>
<accession>A0ABQ9FSS3</accession>
<dbReference type="Proteomes" id="UP001217089">
    <property type="component" value="Unassembled WGS sequence"/>
</dbReference>
<dbReference type="EMBL" id="JARBDR010000141">
    <property type="protein sequence ID" value="KAJ8320285.1"/>
    <property type="molecule type" value="Genomic_DNA"/>
</dbReference>
<dbReference type="Gene3D" id="2.40.50.140">
    <property type="entry name" value="Nucleic acid-binding proteins"/>
    <property type="match status" value="2"/>
</dbReference>
<dbReference type="InterPro" id="IPR012340">
    <property type="entry name" value="NA-bd_OB-fold"/>
</dbReference>
<evidence type="ECO:0000313" key="2">
    <source>
        <dbReference type="EMBL" id="KAJ8320285.1"/>
    </source>
</evidence>
<reference evidence="2 3" key="1">
    <citation type="submission" date="2022-12" db="EMBL/GenBank/DDBJ databases">
        <title>Chromosome-level genome of Tegillarca granosa.</title>
        <authorList>
            <person name="Kim J."/>
        </authorList>
    </citation>
    <scope>NUCLEOTIDE SEQUENCE [LARGE SCALE GENOMIC DNA]</scope>
    <source>
        <strain evidence="2">Teg-2019</strain>
        <tissue evidence="2">Adductor muscle</tissue>
    </source>
</reference>
<dbReference type="PANTHER" id="PTHR13356:SF0">
    <property type="entry name" value="SOSS COMPLEX SUBUNIT B HOMOLOG"/>
    <property type="match status" value="1"/>
</dbReference>
<keyword evidence="1" id="KW-0238">DNA-binding</keyword>
<evidence type="ECO:0000256" key="1">
    <source>
        <dbReference type="ARBA" id="ARBA00023125"/>
    </source>
</evidence>
<dbReference type="PANTHER" id="PTHR13356">
    <property type="entry name" value="OB FOLD NUCLEIC ACID BINDING PROTEIN-RELATED"/>
    <property type="match status" value="1"/>
</dbReference>
<name>A0ABQ9FSS3_TEGGR</name>
<protein>
    <submittedName>
        <fullName evidence="2">Uncharacterized protein</fullName>
    </submittedName>
</protein>